<dbReference type="EMBL" id="SNXE01000005">
    <property type="protein sequence ID" value="TDP09182.1"/>
    <property type="molecule type" value="Genomic_DNA"/>
</dbReference>
<evidence type="ECO:0008006" key="3">
    <source>
        <dbReference type="Google" id="ProtNLM"/>
    </source>
</evidence>
<dbReference type="Pfam" id="PF06224">
    <property type="entry name" value="AlkZ-like"/>
    <property type="match status" value="1"/>
</dbReference>
<comment type="caution">
    <text evidence="1">The sequence shown here is derived from an EMBL/GenBank/DDBJ whole genome shotgun (WGS) entry which is preliminary data.</text>
</comment>
<dbReference type="OrthoDB" id="9787207at2"/>
<name>A0A4V3CJE3_9BURK</name>
<dbReference type="PANTHER" id="PTHR30528">
    <property type="entry name" value="CYTOPLASMIC PROTEIN"/>
    <property type="match status" value="1"/>
</dbReference>
<sequence>MPSSVLPSLEALRRYAIARTLFKPTSLPRAIARLGFVQADPMRAPARAQDLILMHRVKGYRAGELERRYPRLAVEEDCLVNYGFVPRASLALLHPRQPRKPWDAKTTAQAQQLLAVVRERGPTHPKQLLEAFAHHGRMPGYWGGTLNVSTQLLDGLHYRGLLRVKRRDKGTRVYEAIQHPEVDDSPAARRVRAEALLDQVLALYAPLPAASFGYLTSLLGYGAPHLRAETRAAFKTAKQRYAHASLEGETWFWPADEKPLSRRHQAPPGLRFLAPFDPLVWDRRRFERFWGWTYKFEAYTPAAQRSMGHYALPLLWGEAMIGWANLRVEQGRLRHELGFVSGRRPAGAAFRLALDEALAGMSEFLEL</sequence>
<evidence type="ECO:0000313" key="2">
    <source>
        <dbReference type="Proteomes" id="UP000295357"/>
    </source>
</evidence>
<gene>
    <name evidence="1" type="ORF">DFR39_10517</name>
</gene>
<proteinExistence type="predicted"/>
<dbReference type="AlphaFoldDB" id="A0A4V3CJE3"/>
<organism evidence="1 2">
    <name type="scientific">Roseateles asaccharophilus</name>
    <dbReference type="NCBI Taxonomy" id="582607"/>
    <lineage>
        <taxon>Bacteria</taxon>
        <taxon>Pseudomonadati</taxon>
        <taxon>Pseudomonadota</taxon>
        <taxon>Betaproteobacteria</taxon>
        <taxon>Burkholderiales</taxon>
        <taxon>Sphaerotilaceae</taxon>
        <taxon>Roseateles</taxon>
    </lineage>
</organism>
<reference evidence="1 2" key="1">
    <citation type="submission" date="2019-03" db="EMBL/GenBank/DDBJ databases">
        <title>Genomic Encyclopedia of Type Strains, Phase IV (KMG-IV): sequencing the most valuable type-strain genomes for metagenomic binning, comparative biology and taxonomic classification.</title>
        <authorList>
            <person name="Goeker M."/>
        </authorList>
    </citation>
    <scope>NUCLEOTIDE SEQUENCE [LARGE SCALE GENOMIC DNA]</scope>
    <source>
        <strain evidence="1 2">DSM 25082</strain>
    </source>
</reference>
<dbReference type="Proteomes" id="UP000295357">
    <property type="component" value="Unassembled WGS sequence"/>
</dbReference>
<dbReference type="InterPro" id="IPR009351">
    <property type="entry name" value="AlkZ-like"/>
</dbReference>
<dbReference type="PANTHER" id="PTHR30528:SF0">
    <property type="entry name" value="CYTOPLASMIC PROTEIN"/>
    <property type="match status" value="1"/>
</dbReference>
<keyword evidence="2" id="KW-1185">Reference proteome</keyword>
<protein>
    <recommendedName>
        <fullName evidence="3">Winged helix DNA-binding protein</fullName>
    </recommendedName>
</protein>
<dbReference type="RefSeq" id="WP_133603809.1">
    <property type="nucleotide sequence ID" value="NZ_JAUFPJ010000003.1"/>
</dbReference>
<evidence type="ECO:0000313" key="1">
    <source>
        <dbReference type="EMBL" id="TDP09182.1"/>
    </source>
</evidence>
<accession>A0A4V3CJE3</accession>